<dbReference type="KEGG" id="eao:BD94_0536"/>
<dbReference type="EMBL" id="CP007547">
    <property type="protein sequence ID" value="AIL44311.1"/>
    <property type="molecule type" value="Genomic_DNA"/>
</dbReference>
<evidence type="ECO:0000256" key="2">
    <source>
        <dbReference type="ARBA" id="ARBA00005582"/>
    </source>
</evidence>
<dbReference type="AlphaFoldDB" id="A0A077E9Q4"/>
<sequence length="132" mass="15085">MKIIDKLAWIELKDKTILSTKSFGKDKYYLPGGKREAGETDEQALIREINEELSVTIDNKTLNYIGTFEAQAHGHEEGTIVKMTCYAAEYSGELKVSSEIEEMKWLKYSDKDKISEVDKLIFDNLKDKGLLD</sequence>
<evidence type="ECO:0000259" key="6">
    <source>
        <dbReference type="PROSITE" id="PS51462"/>
    </source>
</evidence>
<dbReference type="RefSeq" id="WP_024564642.1">
    <property type="nucleotide sequence ID" value="NZ_CP007547.1"/>
</dbReference>
<feature type="domain" description="Nudix hydrolase" evidence="6">
    <location>
        <begin position="1"/>
        <end position="130"/>
    </location>
</feature>
<dbReference type="PANTHER" id="PTHR43758">
    <property type="entry name" value="7,8-DIHYDRO-8-OXOGUANINE TRIPHOSPHATASE"/>
    <property type="match status" value="1"/>
</dbReference>
<dbReference type="Pfam" id="PF00293">
    <property type="entry name" value="NUDIX"/>
    <property type="match status" value="1"/>
</dbReference>
<evidence type="ECO:0000313" key="7">
    <source>
        <dbReference type="EMBL" id="AIL44311.1"/>
    </source>
</evidence>
<gene>
    <name evidence="7" type="ORF">BD94_0536</name>
</gene>
<comment type="cofactor">
    <cofactor evidence="1">
        <name>Mg(2+)</name>
        <dbReference type="ChEBI" id="CHEBI:18420"/>
    </cofactor>
</comment>
<accession>A0A077E9Q4</accession>
<keyword evidence="4 7" id="KW-0378">Hydrolase</keyword>
<evidence type="ECO:0000256" key="1">
    <source>
        <dbReference type="ARBA" id="ARBA00001946"/>
    </source>
</evidence>
<dbReference type="PANTHER" id="PTHR43758:SF2">
    <property type="entry name" value="OXIDIZED PURINE NUCLEOSIDE TRIPHOSPHATE HYDROLASE"/>
    <property type="match status" value="1"/>
</dbReference>
<dbReference type="InterPro" id="IPR000086">
    <property type="entry name" value="NUDIX_hydrolase_dom"/>
</dbReference>
<reference evidence="7" key="1">
    <citation type="journal article" date="2013" name="Lancet">
        <title>First case of E anophelis outbreak in an intensive-care unit.</title>
        <authorList>
            <person name="Teo J."/>
            <person name="Tan S.Y."/>
            <person name="Tay M."/>
            <person name="Ding Y."/>
            <person name="Kjelleberg S."/>
            <person name="Givskov M."/>
            <person name="Lin R.T."/>
            <person name="Yang L."/>
        </authorList>
    </citation>
    <scope>NUCLEOTIDE SEQUENCE [LARGE SCALE GENOMIC DNA]</scope>
    <source>
        <strain evidence="7">NUHP1</strain>
    </source>
</reference>
<dbReference type="CDD" id="cd04690">
    <property type="entry name" value="NUDIX_Hydrolase"/>
    <property type="match status" value="1"/>
</dbReference>
<dbReference type="GO" id="GO:0046872">
    <property type="term" value="F:metal ion binding"/>
    <property type="evidence" value="ECO:0007669"/>
    <property type="project" value="UniProtKB-KW"/>
</dbReference>
<dbReference type="eggNOG" id="COG0494">
    <property type="taxonomic scope" value="Bacteria"/>
</dbReference>
<evidence type="ECO:0000256" key="4">
    <source>
        <dbReference type="ARBA" id="ARBA00022801"/>
    </source>
</evidence>
<dbReference type="GO" id="GO:0008413">
    <property type="term" value="F:8-oxo-7,8-dihydroguanosine triphosphate pyrophosphatase activity"/>
    <property type="evidence" value="ECO:0007669"/>
    <property type="project" value="TreeGrafter"/>
</dbReference>
<dbReference type="SUPFAM" id="SSF55811">
    <property type="entry name" value="Nudix"/>
    <property type="match status" value="1"/>
</dbReference>
<dbReference type="InterPro" id="IPR015797">
    <property type="entry name" value="NUDIX_hydrolase-like_dom_sf"/>
</dbReference>
<dbReference type="STRING" id="1338011.BD94_0536"/>
<reference evidence="7" key="2">
    <citation type="journal article" date="2015" name="Genome Biol. Evol.">
        <title>Complete Genome Sequence and Transcriptomic Analysis of the Novel Pathogen Elizabethkingia anophelis in Response to Oxidative Stress.</title>
        <authorList>
            <person name="Li Y."/>
            <person name="Liu Y."/>
            <person name="Chew S.C."/>
            <person name="Tay M."/>
            <person name="Salido M.M."/>
            <person name="Teo J."/>
            <person name="Lauro F.M."/>
            <person name="Givskov M."/>
            <person name="Yang L."/>
        </authorList>
    </citation>
    <scope>NUCLEOTIDE SEQUENCE</scope>
    <source>
        <strain evidence="7">NUHP1</strain>
    </source>
</reference>
<name>A0A077E9Q4_9FLAO</name>
<dbReference type="PRINTS" id="PR00502">
    <property type="entry name" value="NUDIXFAMILY"/>
</dbReference>
<keyword evidence="3" id="KW-0479">Metal-binding</keyword>
<evidence type="ECO:0000313" key="8">
    <source>
        <dbReference type="Proteomes" id="UP000028933"/>
    </source>
</evidence>
<dbReference type="HOGENOM" id="CLU_037162_13_3_10"/>
<keyword evidence="5" id="KW-0460">Magnesium</keyword>
<dbReference type="Proteomes" id="UP000028933">
    <property type="component" value="Chromosome"/>
</dbReference>
<dbReference type="InterPro" id="IPR020476">
    <property type="entry name" value="Nudix_hydrolase"/>
</dbReference>
<dbReference type="PROSITE" id="PS51462">
    <property type="entry name" value="NUDIX"/>
    <property type="match status" value="1"/>
</dbReference>
<evidence type="ECO:0000256" key="3">
    <source>
        <dbReference type="ARBA" id="ARBA00022723"/>
    </source>
</evidence>
<dbReference type="GO" id="GO:0042262">
    <property type="term" value="P:DNA protection"/>
    <property type="evidence" value="ECO:0007669"/>
    <property type="project" value="TreeGrafter"/>
</dbReference>
<dbReference type="Gene3D" id="3.90.79.10">
    <property type="entry name" value="Nucleoside Triphosphate Pyrophosphohydrolase"/>
    <property type="match status" value="1"/>
</dbReference>
<dbReference type="GO" id="GO:0005737">
    <property type="term" value="C:cytoplasm"/>
    <property type="evidence" value="ECO:0007669"/>
    <property type="project" value="TreeGrafter"/>
</dbReference>
<protein>
    <submittedName>
        <fullName evidence="7">NTP pyrophosphohydrolase including oxidative damage repair enzymes</fullName>
    </submittedName>
</protein>
<organism evidence="7 8">
    <name type="scientific">Elizabethkingia anophelis NUHP1</name>
    <dbReference type="NCBI Taxonomy" id="1338011"/>
    <lineage>
        <taxon>Bacteria</taxon>
        <taxon>Pseudomonadati</taxon>
        <taxon>Bacteroidota</taxon>
        <taxon>Flavobacteriia</taxon>
        <taxon>Flavobacteriales</taxon>
        <taxon>Weeksellaceae</taxon>
        <taxon>Elizabethkingia</taxon>
    </lineage>
</organism>
<comment type="similarity">
    <text evidence="2">Belongs to the Nudix hydrolase family.</text>
</comment>
<proteinExistence type="inferred from homology"/>
<evidence type="ECO:0000256" key="5">
    <source>
        <dbReference type="ARBA" id="ARBA00022842"/>
    </source>
</evidence>